<dbReference type="RefSeq" id="WP_150783444.1">
    <property type="nucleotide sequence ID" value="NZ_CABVII010000004.1"/>
</dbReference>
<feature type="transmembrane region" description="Helical" evidence="2">
    <location>
        <begin position="12"/>
        <end position="31"/>
    </location>
</feature>
<dbReference type="GO" id="GO:0005737">
    <property type="term" value="C:cytoplasm"/>
    <property type="evidence" value="ECO:0007669"/>
    <property type="project" value="TreeGrafter"/>
</dbReference>
<keyword evidence="2" id="KW-1133">Transmembrane helix</keyword>
<keyword evidence="2" id="KW-0812">Transmembrane</keyword>
<accession>A0A5E7HSU7</accession>
<dbReference type="SUPFAM" id="SSF51905">
    <property type="entry name" value="FAD/NAD(P)-binding domain"/>
    <property type="match status" value="1"/>
</dbReference>
<dbReference type="InterPro" id="IPR006076">
    <property type="entry name" value="FAD-dep_OxRdtase"/>
</dbReference>
<protein>
    <submittedName>
        <fullName evidence="4">D-amino acid dehydrogenase</fullName>
        <ecNumber evidence="4">1.4.99.-</ecNumber>
    </submittedName>
</protein>
<sequence length="280" mass="29105">MKEVSGVNHRSGLEVVIVGAGMIGLSAAYFLQRLGAKVMLLERGFVGDCIPNLELKRVLAYCKGTQTGELTERGLMLAEELAGELGYVGSLQDIEGEPYIYDAKSPGGKRAILLSDFAKDLAVHCQQAGGRVIEANPVSSLLMKHNVVHGAVTATGSIVADEVVICAGLQSVGLIGAIGLSLQLKAAENQLGASSARQGIPGVFTGKVPLTPTGAPYIGRPVGFDGLYLAIGHDTNPAAAIAVGEMIAEALYRSEDVFALSLGRVDYSANQSSDPLNNAL</sequence>
<dbReference type="GO" id="GO:0016491">
    <property type="term" value="F:oxidoreductase activity"/>
    <property type="evidence" value="ECO:0007669"/>
    <property type="project" value="UniProtKB-KW"/>
</dbReference>
<evidence type="ECO:0000256" key="2">
    <source>
        <dbReference type="SAM" id="Phobius"/>
    </source>
</evidence>
<dbReference type="Proteomes" id="UP000385207">
    <property type="component" value="Unassembled WGS sequence"/>
</dbReference>
<dbReference type="InterPro" id="IPR036188">
    <property type="entry name" value="FAD/NAD-bd_sf"/>
</dbReference>
<keyword evidence="1 4" id="KW-0560">Oxidoreductase</keyword>
<dbReference type="Pfam" id="PF01266">
    <property type="entry name" value="DAO"/>
    <property type="match status" value="1"/>
</dbReference>
<gene>
    <name evidence="4" type="primary">dadA</name>
    <name evidence="4" type="ORF">PS862_01149</name>
</gene>
<reference evidence="4 5" key="1">
    <citation type="submission" date="2019-09" db="EMBL/GenBank/DDBJ databases">
        <authorList>
            <person name="Chandra G."/>
            <person name="Truman W A."/>
        </authorList>
    </citation>
    <scope>NUCLEOTIDE SEQUENCE [LARGE SCALE GENOMIC DNA]</scope>
    <source>
        <strain evidence="4">PS862</strain>
    </source>
</reference>
<evidence type="ECO:0000259" key="3">
    <source>
        <dbReference type="Pfam" id="PF01266"/>
    </source>
</evidence>
<evidence type="ECO:0000256" key="1">
    <source>
        <dbReference type="ARBA" id="ARBA00023002"/>
    </source>
</evidence>
<dbReference type="Gene3D" id="3.50.50.60">
    <property type="entry name" value="FAD/NAD(P)-binding domain"/>
    <property type="match status" value="1"/>
</dbReference>
<name>A0A5E7HSU7_PSEFL</name>
<dbReference type="PANTHER" id="PTHR13847">
    <property type="entry name" value="SARCOSINE DEHYDROGENASE-RELATED"/>
    <property type="match status" value="1"/>
</dbReference>
<dbReference type="PRINTS" id="PR00411">
    <property type="entry name" value="PNDRDTASEI"/>
</dbReference>
<dbReference type="PANTHER" id="PTHR13847:SF287">
    <property type="entry name" value="FAD-DEPENDENT OXIDOREDUCTASE DOMAIN-CONTAINING PROTEIN 1"/>
    <property type="match status" value="1"/>
</dbReference>
<proteinExistence type="predicted"/>
<organism evidence="4 5">
    <name type="scientific">Pseudomonas fluorescens</name>
    <dbReference type="NCBI Taxonomy" id="294"/>
    <lineage>
        <taxon>Bacteria</taxon>
        <taxon>Pseudomonadati</taxon>
        <taxon>Pseudomonadota</taxon>
        <taxon>Gammaproteobacteria</taxon>
        <taxon>Pseudomonadales</taxon>
        <taxon>Pseudomonadaceae</taxon>
        <taxon>Pseudomonas</taxon>
    </lineage>
</organism>
<keyword evidence="2" id="KW-0472">Membrane</keyword>
<evidence type="ECO:0000313" key="4">
    <source>
        <dbReference type="EMBL" id="VVO67471.1"/>
    </source>
</evidence>
<dbReference type="EMBL" id="CABVII010000004">
    <property type="protein sequence ID" value="VVO67471.1"/>
    <property type="molecule type" value="Genomic_DNA"/>
</dbReference>
<dbReference type="AlphaFoldDB" id="A0A5E7HSU7"/>
<dbReference type="OrthoDB" id="8845488at2"/>
<evidence type="ECO:0000313" key="5">
    <source>
        <dbReference type="Proteomes" id="UP000385207"/>
    </source>
</evidence>
<feature type="domain" description="FAD dependent oxidoreductase" evidence="3">
    <location>
        <begin position="15"/>
        <end position="47"/>
    </location>
</feature>
<dbReference type="EC" id="1.4.99.-" evidence="4"/>